<dbReference type="EMBL" id="APHR01000040">
    <property type="protein sequence ID" value="EMR12842.1"/>
    <property type="molecule type" value="Genomic_DNA"/>
</dbReference>
<reference evidence="8 9" key="1">
    <citation type="journal article" date="2013" name="Genome Announc.">
        <title>Draft Genome Sequence of Methylophaga lonarensis MPLT, a Haloalkaliphilic (Non-Methane-Utilizing) Methylotroph.</title>
        <authorList>
            <person name="Shetty S.A."/>
            <person name="Marathe N.P."/>
            <person name="Munot H."/>
            <person name="Antony C.P."/>
            <person name="Dhotre D.P."/>
            <person name="Murrell J.C."/>
            <person name="Shouche Y.S."/>
        </authorList>
    </citation>
    <scope>NUCLEOTIDE SEQUENCE [LARGE SCALE GENOMIC DNA]</scope>
    <source>
        <strain evidence="8 9">MPL</strain>
    </source>
</reference>
<sequence>MNQYLNNSLDLAARILLSILFLVAGFGKIGGYEATAGYMQAMGVWSGLLPLVIITEVVGAIAIIIGWQTRIVAFLLAGFTLLSALFFHTNFADQMQQILFMKNLAIAGGLLLLVRHGAGAWSIDARKHG</sequence>
<feature type="transmembrane region" description="Helical" evidence="7">
    <location>
        <begin position="12"/>
        <end position="31"/>
    </location>
</feature>
<evidence type="ECO:0000256" key="7">
    <source>
        <dbReference type="SAM" id="Phobius"/>
    </source>
</evidence>
<dbReference type="PANTHER" id="PTHR33452:SF1">
    <property type="entry name" value="INNER MEMBRANE PROTEIN YPHA-RELATED"/>
    <property type="match status" value="1"/>
</dbReference>
<organism evidence="8 9">
    <name type="scientific">Methylophaga lonarensis MPL</name>
    <dbReference type="NCBI Taxonomy" id="1286106"/>
    <lineage>
        <taxon>Bacteria</taxon>
        <taxon>Pseudomonadati</taxon>
        <taxon>Pseudomonadota</taxon>
        <taxon>Gammaproteobacteria</taxon>
        <taxon>Thiotrichales</taxon>
        <taxon>Piscirickettsiaceae</taxon>
        <taxon>Methylophaga</taxon>
    </lineage>
</organism>
<feature type="transmembrane region" description="Helical" evidence="7">
    <location>
        <begin position="43"/>
        <end position="65"/>
    </location>
</feature>
<accession>M7P038</accession>
<dbReference type="GO" id="GO:0005886">
    <property type="term" value="C:plasma membrane"/>
    <property type="evidence" value="ECO:0007669"/>
    <property type="project" value="UniProtKB-SubCell"/>
</dbReference>
<protein>
    <submittedName>
        <fullName evidence="8">DoxX family protein</fullName>
    </submittedName>
</protein>
<proteinExistence type="inferred from homology"/>
<keyword evidence="4 7" id="KW-0812">Transmembrane</keyword>
<dbReference type="PATRIC" id="fig|1286106.3.peg.1656"/>
<dbReference type="eggNOG" id="COG2259">
    <property type="taxonomic scope" value="Bacteria"/>
</dbReference>
<dbReference type="InterPro" id="IPR051907">
    <property type="entry name" value="DoxX-like_oxidoreductase"/>
</dbReference>
<keyword evidence="9" id="KW-1185">Reference proteome</keyword>
<evidence type="ECO:0000256" key="6">
    <source>
        <dbReference type="ARBA" id="ARBA00023136"/>
    </source>
</evidence>
<name>M7P038_9GAMM</name>
<dbReference type="InterPro" id="IPR032808">
    <property type="entry name" value="DoxX"/>
</dbReference>
<feature type="transmembrane region" description="Helical" evidence="7">
    <location>
        <begin position="71"/>
        <end position="92"/>
    </location>
</feature>
<evidence type="ECO:0000256" key="3">
    <source>
        <dbReference type="ARBA" id="ARBA00022475"/>
    </source>
</evidence>
<evidence type="ECO:0000313" key="9">
    <source>
        <dbReference type="Proteomes" id="UP000012019"/>
    </source>
</evidence>
<evidence type="ECO:0000256" key="2">
    <source>
        <dbReference type="ARBA" id="ARBA00006679"/>
    </source>
</evidence>
<comment type="similarity">
    <text evidence="2">Belongs to the DoxX family.</text>
</comment>
<keyword evidence="3" id="KW-1003">Cell membrane</keyword>
<dbReference type="STRING" id="1286106.MPL1_08257"/>
<keyword evidence="6 7" id="KW-0472">Membrane</keyword>
<comment type="subcellular location">
    <subcellularLocation>
        <location evidence="1">Cell membrane</location>
        <topology evidence="1">Multi-pass membrane protein</topology>
    </subcellularLocation>
</comment>
<gene>
    <name evidence="8" type="ORF">MPL1_08257</name>
</gene>
<dbReference type="RefSeq" id="WP_009726633.1">
    <property type="nucleotide sequence ID" value="NZ_APHR01000040.1"/>
</dbReference>
<evidence type="ECO:0000256" key="1">
    <source>
        <dbReference type="ARBA" id="ARBA00004651"/>
    </source>
</evidence>
<evidence type="ECO:0000313" key="8">
    <source>
        <dbReference type="EMBL" id="EMR12842.1"/>
    </source>
</evidence>
<dbReference type="Proteomes" id="UP000012019">
    <property type="component" value="Unassembled WGS sequence"/>
</dbReference>
<keyword evidence="5 7" id="KW-1133">Transmembrane helix</keyword>
<dbReference type="OrthoDB" id="9792760at2"/>
<dbReference type="AlphaFoldDB" id="M7P038"/>
<comment type="caution">
    <text evidence="8">The sequence shown here is derived from an EMBL/GenBank/DDBJ whole genome shotgun (WGS) entry which is preliminary data.</text>
</comment>
<evidence type="ECO:0000256" key="5">
    <source>
        <dbReference type="ARBA" id="ARBA00022989"/>
    </source>
</evidence>
<dbReference type="PANTHER" id="PTHR33452">
    <property type="entry name" value="OXIDOREDUCTASE CATD-RELATED"/>
    <property type="match status" value="1"/>
</dbReference>
<dbReference type="Pfam" id="PF07681">
    <property type="entry name" value="DoxX"/>
    <property type="match status" value="1"/>
</dbReference>
<evidence type="ECO:0000256" key="4">
    <source>
        <dbReference type="ARBA" id="ARBA00022692"/>
    </source>
</evidence>